<comment type="caution">
    <text evidence="2">The sequence shown here is derived from an EMBL/GenBank/DDBJ whole genome shotgun (WGS) entry which is preliminary data.</text>
</comment>
<dbReference type="Pfam" id="PF02515">
    <property type="entry name" value="CoA_transf_3"/>
    <property type="match status" value="3"/>
</dbReference>
<dbReference type="InterPro" id="IPR050509">
    <property type="entry name" value="CoA-transferase_III"/>
</dbReference>
<evidence type="ECO:0000313" key="3">
    <source>
        <dbReference type="Proteomes" id="UP000229730"/>
    </source>
</evidence>
<dbReference type="PANTHER" id="PTHR48228:SF4">
    <property type="entry name" value="BLR3030 PROTEIN"/>
    <property type="match status" value="1"/>
</dbReference>
<keyword evidence="3" id="KW-1185">Reference proteome</keyword>
<dbReference type="AlphaFoldDB" id="A0A2G4YNK3"/>
<dbReference type="GO" id="GO:0042558">
    <property type="term" value="P:pteridine-containing compound metabolic process"/>
    <property type="evidence" value="ECO:0007669"/>
    <property type="project" value="InterPro"/>
</dbReference>
<name>A0A2G4YNK3_9PROT</name>
<dbReference type="InParanoid" id="A0A2G4YNK3"/>
<feature type="domain" description="Pterin-binding" evidence="1">
    <location>
        <begin position="13"/>
        <end position="26"/>
    </location>
</feature>
<gene>
    <name evidence="2" type="ORF">CRD36_16115</name>
</gene>
<dbReference type="GO" id="GO:0003824">
    <property type="term" value="F:catalytic activity"/>
    <property type="evidence" value="ECO:0007669"/>
    <property type="project" value="InterPro"/>
</dbReference>
<dbReference type="PANTHER" id="PTHR48228">
    <property type="entry name" value="SUCCINYL-COA--D-CITRAMALATE COA-TRANSFERASE"/>
    <property type="match status" value="1"/>
</dbReference>
<reference evidence="2 3" key="1">
    <citation type="submission" date="2017-10" db="EMBL/GenBank/DDBJ databases">
        <title>Frigbacter circumglobatus gen. nov. sp. nov., isolated from sediment cultured in situ.</title>
        <authorList>
            <person name="Zhao Z."/>
        </authorList>
    </citation>
    <scope>NUCLEOTIDE SEQUENCE [LARGE SCALE GENOMIC DNA]</scope>
    <source>
        <strain evidence="2 3">ZYL</strain>
    </source>
</reference>
<evidence type="ECO:0000259" key="1">
    <source>
        <dbReference type="PROSITE" id="PS00793"/>
    </source>
</evidence>
<proteinExistence type="predicted"/>
<dbReference type="EMBL" id="PDEM01000031">
    <property type="protein sequence ID" value="PHZ83873.1"/>
    <property type="molecule type" value="Genomic_DNA"/>
</dbReference>
<dbReference type="Gene3D" id="3.30.1540.10">
    <property type="entry name" value="formyl-coa transferase, domain 3"/>
    <property type="match status" value="2"/>
</dbReference>
<dbReference type="InterPro" id="IPR044855">
    <property type="entry name" value="CoA-Trfase_III_dom3_sf"/>
</dbReference>
<dbReference type="Gene3D" id="3.40.50.10540">
    <property type="entry name" value="Crotonobetainyl-coa:carnitine coa-transferase, domain 1"/>
    <property type="match status" value="3"/>
</dbReference>
<organism evidence="2 3">
    <name type="scientific">Paremcibacter congregatus</name>
    <dbReference type="NCBI Taxonomy" id="2043170"/>
    <lineage>
        <taxon>Bacteria</taxon>
        <taxon>Pseudomonadati</taxon>
        <taxon>Pseudomonadota</taxon>
        <taxon>Alphaproteobacteria</taxon>
        <taxon>Emcibacterales</taxon>
        <taxon>Emcibacteraceae</taxon>
        <taxon>Paremcibacter</taxon>
    </lineage>
</organism>
<accession>A0A2G4YNK3</accession>
<dbReference type="RefSeq" id="WP_099474970.1">
    <property type="nucleotide sequence ID" value="NZ_CP041025.1"/>
</dbReference>
<dbReference type="InterPro" id="IPR003673">
    <property type="entry name" value="CoA-Trfase_fam_III"/>
</dbReference>
<dbReference type="Proteomes" id="UP000229730">
    <property type="component" value="Unassembled WGS sequence"/>
</dbReference>
<dbReference type="SUPFAM" id="SSF89796">
    <property type="entry name" value="CoA-transferase family III (CaiB/BaiF)"/>
    <property type="match status" value="2"/>
</dbReference>
<sequence>MAIVTSHKSPLDGVRIIDLGGHLAGPLAAMLLTDQGAETLRIISPKNSNVDHPINAILNRGKFEIPLDLRIDTDRMILDSFMQEADIFIENYAPGAMSRLGLDISYLKERFPKLIIISLPGFTSDEEDKKDLKAYEGIIAAMTGQYTDIHAVRNLFGLDPVYTSLPIASVYASIHAATAAVLALNNRAARQGAGLHIEVPLASAALTAMSSIYMDIEQAPARYDAPRLPFFLKKIILPLNRKFVARGGDNRQQKFLNIARKSYPALMTSYTCMDGEVLYLFAIDNSKIVKALFTELKITDELKNAGLVFSNPYQKDLSNNLSETSNLSKKWQKNIKALVTKELSKKTAQKWEERLNKIGIPCVRQRTTQEWINSPELKKAGLAIEINDIELGKIIQPGLQVWLTNFSNTYKQPISRSKKYQKLNWNPKKYHGAYHYRPSVDQSDHTKINASNWLKGVTVIDLCSMVAGPVAGRTMAEYGARVIKVETPMPNHGPRMTCWYGIDGNQGKESILLDLKTSEGQDALKKVLRTADILLTNHLPDAMSRMGLSEAEIYKINPKILYARVNAYNGPQKGPWDTRVGYDPVLQAASGIMKRYGDPNQPELHAIASCVDALTGYSAAFGMALGLYCKSKGENLFSIGTSLAASASLIQLPFAFFPSERKRPEASGQLSKGENAFYRLYQAIDGWVFLAAPNATLFQILSLLQKTHKHQNTISDNEAAKIISNTLKKMKRQKILAMFKKAGLSAAPVDKIQDMKNILLTAPQTDSLQLIERIIPGLGKVQSIPALQTRVEGQMLGILPPAEKPGSSTTRILNEYGMDADELIKRNIAANEICNEYLPGKV</sequence>
<dbReference type="PROSITE" id="PS00793">
    <property type="entry name" value="DHPS_2"/>
    <property type="match status" value="1"/>
</dbReference>
<dbReference type="OrthoDB" id="7208981at2"/>
<dbReference type="InterPro" id="IPR023606">
    <property type="entry name" value="CoA-Trfase_III_dom_1_sf"/>
</dbReference>
<protein>
    <recommendedName>
        <fullName evidence="1">Pterin-binding domain-containing protein</fullName>
    </recommendedName>
</protein>
<dbReference type="InterPro" id="IPR000489">
    <property type="entry name" value="Pterin-binding_dom"/>
</dbReference>
<evidence type="ECO:0000313" key="2">
    <source>
        <dbReference type="EMBL" id="PHZ83873.1"/>
    </source>
</evidence>